<dbReference type="InterPro" id="IPR004843">
    <property type="entry name" value="Calcineurin-like_PHP"/>
</dbReference>
<feature type="domain" description="EF-hand" evidence="10">
    <location>
        <begin position="882"/>
        <end position="917"/>
    </location>
</feature>
<dbReference type="EC" id="3.1.3.16" evidence="8"/>
<feature type="domain" description="CAP-Gly" evidence="11">
    <location>
        <begin position="50"/>
        <end position="81"/>
    </location>
</feature>
<dbReference type="GO" id="GO:0005509">
    <property type="term" value="F:calcium ion binding"/>
    <property type="evidence" value="ECO:0007669"/>
    <property type="project" value="InterPro"/>
</dbReference>
<dbReference type="OrthoDB" id="445564at2759"/>
<feature type="compositionally biased region" description="Polar residues" evidence="9">
    <location>
        <begin position="1024"/>
        <end position="1043"/>
    </location>
</feature>
<keyword evidence="5 8" id="KW-0378">Hydrolase</keyword>
<dbReference type="InterPro" id="IPR051134">
    <property type="entry name" value="PPP_phosphatase"/>
</dbReference>
<feature type="compositionally biased region" description="Low complexity" evidence="9">
    <location>
        <begin position="196"/>
        <end position="206"/>
    </location>
</feature>
<dbReference type="InterPro" id="IPR011992">
    <property type="entry name" value="EF-hand-dom_pair"/>
</dbReference>
<gene>
    <name evidence="12" type="ORF">CSUI_007109</name>
</gene>
<keyword evidence="6" id="KW-0106">Calcium</keyword>
<dbReference type="InterPro" id="IPR000048">
    <property type="entry name" value="IQ_motif_EF-hand-BS"/>
</dbReference>
<dbReference type="CDD" id="cd23767">
    <property type="entry name" value="IQCD"/>
    <property type="match status" value="1"/>
</dbReference>
<dbReference type="Gene3D" id="2.30.30.190">
    <property type="entry name" value="CAP Gly-rich-like domain"/>
    <property type="match status" value="1"/>
</dbReference>
<dbReference type="PROSITE" id="PS00018">
    <property type="entry name" value="EF_HAND_1"/>
    <property type="match status" value="3"/>
</dbReference>
<dbReference type="Pfam" id="PF08321">
    <property type="entry name" value="PPP5"/>
    <property type="match status" value="1"/>
</dbReference>
<dbReference type="InterPro" id="IPR029052">
    <property type="entry name" value="Metallo-depent_PP-like"/>
</dbReference>
<sequence>MGFSVGDTVAVYGRKATIRYVGTIPPPSGSGPRSSSSKRKATSASKSGYGIEFLKPVGENDGSVEGQRYFRCQPKHGMFVPLGRVQPYDGKECAAIQIQASWRSYRARQAFQDAAAFHFWNELDAFEEKDALVNNRDVGTPTLNTIKKQIHEQNMADEIEEMMMGATTGPGERSRSSSSSSYLTVPGAGGRDSKTGAASGSSAAGGVFRGGRRRSSARRSLCRTSVDASSISAENVPDDYTGPKLKWPITREFALDLVDHYRDNPDYPLPRRYALELIMAIEDHYKQTMKGAVVEVEIPKKGGSRLVLVGDTHGQLNDVLWIFYKFGPPSPTNVYLFNGDIADRGRYAVEIFMMLFAFKLQCPSSVIINRGNHESADMNEVYGFAQEVRQKYGGFMYQKFQEIFHLLPLCVVMEKRVFVVHGGLCRKDNVTLQHIDKLNRQRPCPACPHSFEDTLMFDLLWSDPQHENGRGWSTRGADCIAFGPDVTDAFLTKNNLEVCIRSHQVPTNLRGFEPVHDGRCVTLFSASNYCGTTGNYGGVIIFEANLSFEIQEYMAPSLAEIQLLYKETCAATQKVFVQTRIKDLEMQTKRHHRRTAAARMNEQILEKICKMICEKKTDLWWCFFNMGAETGRVSPAQWREACANVLGQDFPWVYLMKRLHVVDSDGYVYYNDFLNRYRVEFRPPKCKHLNWRRECVARVFESIMSADLSLKETLMLFDRNCDGTVSFREFNELITELDVGLSEPQVRILMRLITASPAFNAAAGSIDVAEFLGRFRVVYSHVINDDSKKNVPWLQRALHCIGKAILADKADAANRHYEQQRQDGNLGPEINARRRSSAVRAVALFQKFKDYNEGGDGYLSYADFVTGIKRLPIDEEELGFALTDEHLYKVAEAVDTTGSKRINYLEFLQAFHVVDSNSNNSAAEELWGQICTAIYQHKSSIRRALHQFDPDMTGQVDSEDFRSALVTLNTVLSRTEAPLTEEQIDQLVNTLDLDEEGMVEYEEFLDSFAPVDTYFLQPAKEDGSPTTHNGPTKKSVNLKTTNHAEADGVDSSSSGRRFTFSSQLS</sequence>
<comment type="similarity">
    <text evidence="2 8">Belongs to the PPP phosphatase family.</text>
</comment>
<dbReference type="InterPro" id="IPR018247">
    <property type="entry name" value="EF_Hand_1_Ca_BS"/>
</dbReference>
<name>A0A2C6KR66_9APIC</name>
<keyword evidence="3" id="KW-0479">Metal-binding</keyword>
<evidence type="ECO:0000256" key="3">
    <source>
        <dbReference type="ARBA" id="ARBA00022723"/>
    </source>
</evidence>
<dbReference type="Pfam" id="PF00612">
    <property type="entry name" value="IQ"/>
    <property type="match status" value="1"/>
</dbReference>
<dbReference type="RefSeq" id="XP_067920760.1">
    <property type="nucleotide sequence ID" value="XM_068067259.1"/>
</dbReference>
<dbReference type="VEuPathDB" id="ToxoDB:CSUI_007109"/>
<evidence type="ECO:0000256" key="8">
    <source>
        <dbReference type="RuleBase" id="RU004273"/>
    </source>
</evidence>
<dbReference type="InterPro" id="IPR002048">
    <property type="entry name" value="EF_hand_dom"/>
</dbReference>
<dbReference type="InterPro" id="IPR013235">
    <property type="entry name" value="PPP_dom"/>
</dbReference>
<feature type="domain" description="EF-hand" evidence="10">
    <location>
        <begin position="979"/>
        <end position="1014"/>
    </location>
</feature>
<protein>
    <recommendedName>
        <fullName evidence="8">Serine/threonine-protein phosphatase</fullName>
        <ecNumber evidence="8">3.1.3.16</ecNumber>
    </recommendedName>
</protein>
<dbReference type="SUPFAM" id="SSF56300">
    <property type="entry name" value="Metallo-dependent phosphatases"/>
    <property type="match status" value="1"/>
</dbReference>
<feature type="region of interest" description="Disordered" evidence="9">
    <location>
        <begin position="166"/>
        <end position="223"/>
    </location>
</feature>
<evidence type="ECO:0000256" key="7">
    <source>
        <dbReference type="ARBA" id="ARBA00023211"/>
    </source>
</evidence>
<comment type="caution">
    <text evidence="12">The sequence shown here is derived from an EMBL/GenBank/DDBJ whole genome shotgun (WGS) entry which is preliminary data.</text>
</comment>
<dbReference type="PROSITE" id="PS50245">
    <property type="entry name" value="CAP_GLY_2"/>
    <property type="match status" value="1"/>
</dbReference>
<keyword evidence="4" id="KW-0677">Repeat</keyword>
<comment type="catalytic activity">
    <reaction evidence="8">
        <text>O-phospho-L-threonyl-[protein] + H2O = L-threonyl-[protein] + phosphate</text>
        <dbReference type="Rhea" id="RHEA:47004"/>
        <dbReference type="Rhea" id="RHEA-COMP:11060"/>
        <dbReference type="Rhea" id="RHEA-COMP:11605"/>
        <dbReference type="ChEBI" id="CHEBI:15377"/>
        <dbReference type="ChEBI" id="CHEBI:30013"/>
        <dbReference type="ChEBI" id="CHEBI:43474"/>
        <dbReference type="ChEBI" id="CHEBI:61977"/>
        <dbReference type="EC" id="3.1.3.16"/>
    </reaction>
</comment>
<keyword evidence="13" id="KW-1185">Reference proteome</keyword>
<dbReference type="Proteomes" id="UP000221165">
    <property type="component" value="Unassembled WGS sequence"/>
</dbReference>
<dbReference type="Pfam" id="PF00149">
    <property type="entry name" value="Metallophos"/>
    <property type="match status" value="1"/>
</dbReference>
<feature type="region of interest" description="Disordered" evidence="9">
    <location>
        <begin position="1017"/>
        <end position="1065"/>
    </location>
</feature>
<dbReference type="InterPro" id="IPR036859">
    <property type="entry name" value="CAP-Gly_dom_sf"/>
</dbReference>
<organism evidence="12 13">
    <name type="scientific">Cystoisospora suis</name>
    <dbReference type="NCBI Taxonomy" id="483139"/>
    <lineage>
        <taxon>Eukaryota</taxon>
        <taxon>Sar</taxon>
        <taxon>Alveolata</taxon>
        <taxon>Apicomplexa</taxon>
        <taxon>Conoidasida</taxon>
        <taxon>Coccidia</taxon>
        <taxon>Eucoccidiorida</taxon>
        <taxon>Eimeriorina</taxon>
        <taxon>Sarcocystidae</taxon>
        <taxon>Cystoisospora</taxon>
    </lineage>
</organism>
<dbReference type="PRINTS" id="PR00114">
    <property type="entry name" value="STPHPHTASE"/>
</dbReference>
<evidence type="ECO:0000256" key="4">
    <source>
        <dbReference type="ARBA" id="ARBA00022737"/>
    </source>
</evidence>
<evidence type="ECO:0000259" key="10">
    <source>
        <dbReference type="PROSITE" id="PS50222"/>
    </source>
</evidence>
<dbReference type="Pfam" id="PF01302">
    <property type="entry name" value="CAP_GLY"/>
    <property type="match status" value="1"/>
</dbReference>
<feature type="domain" description="EF-hand" evidence="10">
    <location>
        <begin position="705"/>
        <end position="740"/>
    </location>
</feature>
<evidence type="ECO:0000256" key="5">
    <source>
        <dbReference type="ARBA" id="ARBA00022801"/>
    </source>
</evidence>
<dbReference type="PANTHER" id="PTHR45668">
    <property type="entry name" value="SERINE/THREONINE-PROTEIN PHOSPHATASE 5-RELATED"/>
    <property type="match status" value="1"/>
</dbReference>
<dbReference type="CDD" id="cd00051">
    <property type="entry name" value="EFh"/>
    <property type="match status" value="1"/>
</dbReference>
<comment type="cofactor">
    <cofactor evidence="1">
        <name>Mn(2+)</name>
        <dbReference type="ChEBI" id="CHEBI:29035"/>
    </cofactor>
</comment>
<dbReference type="GeneID" id="94430470"/>
<evidence type="ECO:0000256" key="6">
    <source>
        <dbReference type="ARBA" id="ARBA00022837"/>
    </source>
</evidence>
<dbReference type="SMART" id="SM01052">
    <property type="entry name" value="CAP_GLY"/>
    <property type="match status" value="1"/>
</dbReference>
<dbReference type="InterPro" id="IPR000938">
    <property type="entry name" value="CAP-Gly_domain"/>
</dbReference>
<accession>A0A2C6KR66</accession>
<evidence type="ECO:0000256" key="9">
    <source>
        <dbReference type="SAM" id="MobiDB-lite"/>
    </source>
</evidence>
<dbReference type="PROSITE" id="PS50222">
    <property type="entry name" value="EF_HAND_2"/>
    <property type="match status" value="4"/>
</dbReference>
<dbReference type="GO" id="GO:0004722">
    <property type="term" value="F:protein serine/threonine phosphatase activity"/>
    <property type="evidence" value="ECO:0007669"/>
    <property type="project" value="UniProtKB-EC"/>
</dbReference>
<evidence type="ECO:0000313" key="13">
    <source>
        <dbReference type="Proteomes" id="UP000221165"/>
    </source>
</evidence>
<dbReference type="SUPFAM" id="SSF47473">
    <property type="entry name" value="EF-hand"/>
    <property type="match status" value="2"/>
</dbReference>
<feature type="domain" description="EF-hand" evidence="10">
    <location>
        <begin position="936"/>
        <end position="971"/>
    </location>
</feature>
<evidence type="ECO:0000256" key="1">
    <source>
        <dbReference type="ARBA" id="ARBA00001936"/>
    </source>
</evidence>
<dbReference type="Pfam" id="PF13499">
    <property type="entry name" value="EF-hand_7"/>
    <property type="match status" value="2"/>
</dbReference>
<reference evidence="12 13" key="1">
    <citation type="journal article" date="2017" name="Int. J. Parasitol.">
        <title>The genome of the protozoan parasite Cystoisospora suis and a reverse vaccinology approach to identify vaccine candidates.</title>
        <authorList>
            <person name="Palmieri N."/>
            <person name="Shrestha A."/>
            <person name="Ruttkowski B."/>
            <person name="Beck T."/>
            <person name="Vogl C."/>
            <person name="Tomley F."/>
            <person name="Blake D.P."/>
            <person name="Joachim A."/>
        </authorList>
    </citation>
    <scope>NUCLEOTIDE SEQUENCE [LARGE SCALE GENOMIC DNA]</scope>
    <source>
        <strain evidence="12 13">Wien I</strain>
    </source>
</reference>
<dbReference type="PROSITE" id="PS00125">
    <property type="entry name" value="SER_THR_PHOSPHATASE"/>
    <property type="match status" value="1"/>
</dbReference>
<evidence type="ECO:0000259" key="11">
    <source>
        <dbReference type="PROSITE" id="PS50245"/>
    </source>
</evidence>
<feature type="region of interest" description="Disordered" evidence="9">
    <location>
        <begin position="22"/>
        <end position="45"/>
    </location>
</feature>
<feature type="compositionally biased region" description="Basic residues" evidence="9">
    <location>
        <begin position="210"/>
        <end position="221"/>
    </location>
</feature>
<dbReference type="Gene3D" id="1.10.238.10">
    <property type="entry name" value="EF-hand"/>
    <property type="match status" value="3"/>
</dbReference>
<dbReference type="SMART" id="SM00156">
    <property type="entry name" value="PP2Ac"/>
    <property type="match status" value="1"/>
</dbReference>
<dbReference type="Gene3D" id="3.60.21.10">
    <property type="match status" value="1"/>
</dbReference>
<dbReference type="SMART" id="SM00054">
    <property type="entry name" value="EFh"/>
    <property type="match status" value="5"/>
</dbReference>
<feature type="compositionally biased region" description="Low complexity" evidence="9">
    <location>
        <begin position="1051"/>
        <end position="1065"/>
    </location>
</feature>
<evidence type="ECO:0000313" key="12">
    <source>
        <dbReference type="EMBL" id="PHJ19058.1"/>
    </source>
</evidence>
<dbReference type="PANTHER" id="PTHR45668:SF5">
    <property type="entry name" value="SERINE_THREONINE-PROTEIN PHOSPHATASE 5"/>
    <property type="match status" value="1"/>
</dbReference>
<dbReference type="PROSITE" id="PS50096">
    <property type="entry name" value="IQ"/>
    <property type="match status" value="1"/>
</dbReference>
<dbReference type="EMBL" id="MIGC01003672">
    <property type="protein sequence ID" value="PHJ19058.1"/>
    <property type="molecule type" value="Genomic_DNA"/>
</dbReference>
<keyword evidence="7" id="KW-0464">Manganese</keyword>
<dbReference type="AlphaFoldDB" id="A0A2C6KR66"/>
<proteinExistence type="inferred from homology"/>
<evidence type="ECO:0000256" key="2">
    <source>
        <dbReference type="ARBA" id="ARBA00008294"/>
    </source>
</evidence>
<dbReference type="InterPro" id="IPR006186">
    <property type="entry name" value="Ser/Thr-sp_prot-phosphatase"/>
</dbReference>
<dbReference type="SUPFAM" id="SSF74924">
    <property type="entry name" value="Cap-Gly domain"/>
    <property type="match status" value="1"/>
</dbReference>